<feature type="non-terminal residue" evidence="2">
    <location>
        <position position="238"/>
    </location>
</feature>
<evidence type="ECO:0000256" key="1">
    <source>
        <dbReference type="SAM" id="MobiDB-lite"/>
    </source>
</evidence>
<dbReference type="GO" id="GO:0003964">
    <property type="term" value="F:RNA-directed DNA polymerase activity"/>
    <property type="evidence" value="ECO:0007669"/>
    <property type="project" value="UniProtKB-KW"/>
</dbReference>
<dbReference type="EMBL" id="NCKW01003920">
    <property type="protein sequence ID" value="POM75286.1"/>
    <property type="molecule type" value="Genomic_DNA"/>
</dbReference>
<evidence type="ECO:0000313" key="3">
    <source>
        <dbReference type="Proteomes" id="UP000237271"/>
    </source>
</evidence>
<reference evidence="2 3" key="1">
    <citation type="journal article" date="2017" name="Genome Biol. Evol.">
        <title>Phytophthora megakarya and P. palmivora, closely related causal agents of cacao black pod rot, underwent increases in genome sizes and gene numbers by different mechanisms.</title>
        <authorList>
            <person name="Ali S.S."/>
            <person name="Shao J."/>
            <person name="Lary D.J."/>
            <person name="Kronmiller B."/>
            <person name="Shen D."/>
            <person name="Strem M.D."/>
            <person name="Amoako-Attah I."/>
            <person name="Akrofi A.Y."/>
            <person name="Begoude B.A."/>
            <person name="Ten Hoopen G.M."/>
            <person name="Coulibaly K."/>
            <person name="Kebe B.I."/>
            <person name="Melnick R.L."/>
            <person name="Guiltinan M.J."/>
            <person name="Tyler B.M."/>
            <person name="Meinhardt L.W."/>
            <person name="Bailey B.A."/>
        </authorList>
    </citation>
    <scope>NUCLEOTIDE SEQUENCE [LARGE SCALE GENOMIC DNA]</scope>
    <source>
        <strain evidence="3">sbr112.9</strain>
    </source>
</reference>
<name>A0A2P4YBU2_9STRA</name>
<dbReference type="InterPro" id="IPR043502">
    <property type="entry name" value="DNA/RNA_pol_sf"/>
</dbReference>
<dbReference type="AlphaFoldDB" id="A0A2P4YBU2"/>
<keyword evidence="2" id="KW-0548">Nucleotidyltransferase</keyword>
<keyword evidence="2" id="KW-0695">RNA-directed DNA polymerase</keyword>
<feature type="region of interest" description="Disordered" evidence="1">
    <location>
        <begin position="114"/>
        <end position="142"/>
    </location>
</feature>
<sequence>MFSPLFGTGGAPDAYAADEVTRATVSNEDVAMSLATGHETKAHYQACGNATTASPNAESRRAVWVSTVAVPDGTDQAGNIGPQAVDTVEESAEGVPSVVNIGPQAGGYLPRKVKETRKKNKSDTCPYSVDNRVPRGVKKTSTRAEESFITSRVDNHVPTQTPIPRKDVLLKNMSGCPLYNALDVVDGYYQMLVLESDIPLTTVSTPRGILWERLVKPQGLSNSPATFNRLVTQIGWSI</sequence>
<protein>
    <submittedName>
        <fullName evidence="2">Reverse transcriptase</fullName>
    </submittedName>
</protein>
<gene>
    <name evidence="2" type="ORF">PHPALM_7630</name>
</gene>
<dbReference type="InterPro" id="IPR053134">
    <property type="entry name" value="RNA-dir_DNA_polymerase"/>
</dbReference>
<dbReference type="Gene3D" id="3.30.70.270">
    <property type="match status" value="1"/>
</dbReference>
<proteinExistence type="predicted"/>
<accession>A0A2P4YBU2</accession>
<dbReference type="Gene3D" id="3.10.10.10">
    <property type="entry name" value="HIV Type 1 Reverse Transcriptase, subunit A, domain 1"/>
    <property type="match status" value="1"/>
</dbReference>
<keyword evidence="2" id="KW-0808">Transferase</keyword>
<dbReference type="PANTHER" id="PTHR24559:SF444">
    <property type="entry name" value="REVERSE TRANSCRIPTASE DOMAIN-CONTAINING PROTEIN"/>
    <property type="match status" value="1"/>
</dbReference>
<dbReference type="InterPro" id="IPR043128">
    <property type="entry name" value="Rev_trsase/Diguanyl_cyclase"/>
</dbReference>
<comment type="caution">
    <text evidence="2">The sequence shown here is derived from an EMBL/GenBank/DDBJ whole genome shotgun (WGS) entry which is preliminary data.</text>
</comment>
<keyword evidence="3" id="KW-1185">Reference proteome</keyword>
<evidence type="ECO:0000313" key="2">
    <source>
        <dbReference type="EMBL" id="POM75286.1"/>
    </source>
</evidence>
<dbReference type="PANTHER" id="PTHR24559">
    <property type="entry name" value="TRANSPOSON TY3-I GAG-POL POLYPROTEIN"/>
    <property type="match status" value="1"/>
</dbReference>
<dbReference type="SUPFAM" id="SSF56672">
    <property type="entry name" value="DNA/RNA polymerases"/>
    <property type="match status" value="1"/>
</dbReference>
<organism evidence="2 3">
    <name type="scientific">Phytophthora palmivora</name>
    <dbReference type="NCBI Taxonomy" id="4796"/>
    <lineage>
        <taxon>Eukaryota</taxon>
        <taxon>Sar</taxon>
        <taxon>Stramenopiles</taxon>
        <taxon>Oomycota</taxon>
        <taxon>Peronosporomycetes</taxon>
        <taxon>Peronosporales</taxon>
        <taxon>Peronosporaceae</taxon>
        <taxon>Phytophthora</taxon>
    </lineage>
</organism>
<dbReference type="Proteomes" id="UP000237271">
    <property type="component" value="Unassembled WGS sequence"/>
</dbReference>